<comment type="caution">
    <text evidence="3">The sequence shown here is derived from an EMBL/GenBank/DDBJ whole genome shotgun (WGS) entry which is preliminary data.</text>
</comment>
<feature type="domain" description="Carbohydrate-binding" evidence="2">
    <location>
        <begin position="847"/>
        <end position="992"/>
    </location>
</feature>
<dbReference type="Proteomes" id="UP000245959">
    <property type="component" value="Unassembled WGS sequence"/>
</dbReference>
<reference evidence="3 4" key="1">
    <citation type="submission" date="2018-04" db="EMBL/GenBank/DDBJ databases">
        <title>Genomic Encyclopedia of Type Strains, Phase IV (KMG-IV): sequencing the most valuable type-strain genomes for metagenomic binning, comparative biology and taxonomic classification.</title>
        <authorList>
            <person name="Goeker M."/>
        </authorList>
    </citation>
    <scope>NUCLEOTIDE SEQUENCE [LARGE SCALE GENOMIC DNA]</scope>
    <source>
        <strain evidence="3 4">DSM 14823</strain>
    </source>
</reference>
<keyword evidence="3" id="KW-0119">Carbohydrate metabolism</keyword>
<dbReference type="PANTHER" id="PTHR12631">
    <property type="entry name" value="ALPHA-L-IDURONIDASE"/>
    <property type="match status" value="1"/>
</dbReference>
<proteinExistence type="predicted"/>
<dbReference type="Gene3D" id="2.60.40.1190">
    <property type="match status" value="1"/>
</dbReference>
<dbReference type="Pfam" id="PF06452">
    <property type="entry name" value="CBM9_1"/>
    <property type="match status" value="1"/>
</dbReference>
<keyword evidence="1" id="KW-0732">Signal</keyword>
<keyword evidence="3" id="KW-0858">Xylan degradation</keyword>
<keyword evidence="3" id="KW-0326">Glycosidase</keyword>
<dbReference type="GO" id="GO:0045493">
    <property type="term" value="P:xylan catabolic process"/>
    <property type="evidence" value="ECO:0007669"/>
    <property type="project" value="UniProtKB-KW"/>
</dbReference>
<sequence length="1010" mass="113316">MKKCDWNICRSAAVVAVLALSFAVRGGELLDCGKAKPENVILHTPEKRGQSVRIESLEQRDALRIDWDCARSGYFEFQLKPGVKLPEFRTAQIRVRAFIPEGGKSRNFNLRITDREGETFQFTRPLAAEDRGWREFAYQIDAGKPKAGSWGKRANRRIDFPAKLTGFASDFNSREGKGYLGIGAVEIEVLHSGLPLQPQLETGSPLQILTPERKEAPGISLVNPRKEKAEGELFYRVADAFGAELENATRKITLAPGGKLLFPLMKPKKFGVYYVDVRFRENDPQLKTFEKQYRYCYMRPAGPTPGMAKGFLFGVCSHPQGLSDRDLELEARAAALCGVKIMRTDIYWERIQPAPGRWLFGSFDRVVEAFGAQNIEVQAIYCYLPKWAVAKEWKPLAPNYKGKPRPDYGHWRRFIRAFAEHYRGRLRYVEVWNEPDHIGFANFPVSEYIEMMKIAYAETKKAAPEMSVLTGGYTGMPGSSPKMREKDHMTRTLTEGKGSYDVLAFHGHGSMSSYRNQVDRLVKMRRDLGIEAPWYANETAISAILIGEMKQAETLFQKFLYSWANGAIGYNWYDLRNDGFDPNANEHNFGLITRDFQPKAAYAVYNALSGTYREAEFLRAVRFGGNIEAFLFKASDGRLLLAVWNNDPGCDGTPLCLSGISGRAEEIDLFGNVASLPVRGGQLVFKAGRSPVTIRLEADAAELKGAGEFLKSGLVFSVTPGRESEVMPEFCNPTARPLELELNWRPPAGVTLSAVGQKLKLKPGECRKLPLKLTAAPEFRSPDSRPAEMKLELVLGGLWHGELCYPVRTVVWLETEMPRTPVFVLREAAQVIPFAPNVPEKEHLFWKGPADLSAEIRLAHDRQALLFEAVVTDDIHHQPGFGAEVWRGDNIQMALQLPGQKGMWELGFTRLDDGKSEAFVWLAPSGFSADKAAGAVRLETSRDEKKKQTVYRAAIPFEAIGLKETAKKRGFRLNLIVNDNDGEMRESCIGVAPGIAENKDPERYPIIKFR</sequence>
<keyword evidence="4" id="KW-1185">Reference proteome</keyword>
<feature type="chain" id="PRO_5015786102" evidence="1">
    <location>
        <begin position="27"/>
        <end position="1010"/>
    </location>
</feature>
<dbReference type="PANTHER" id="PTHR12631:SF10">
    <property type="entry name" value="BETA-XYLOSIDASE-LIKE PROTEIN-RELATED"/>
    <property type="match status" value="1"/>
</dbReference>
<gene>
    <name evidence="3" type="ORF">C8D82_101207</name>
</gene>
<dbReference type="Gene3D" id="3.20.20.80">
    <property type="entry name" value="Glycosidases"/>
    <property type="match status" value="1"/>
</dbReference>
<organism evidence="3 4">
    <name type="scientific">Victivallis vadensis</name>
    <dbReference type="NCBI Taxonomy" id="172901"/>
    <lineage>
        <taxon>Bacteria</taxon>
        <taxon>Pseudomonadati</taxon>
        <taxon>Lentisphaerota</taxon>
        <taxon>Lentisphaeria</taxon>
        <taxon>Victivallales</taxon>
        <taxon>Victivallaceae</taxon>
        <taxon>Victivallis</taxon>
    </lineage>
</organism>
<dbReference type="AlphaFoldDB" id="A0A2U1BBH9"/>
<dbReference type="SUPFAM" id="SSF49344">
    <property type="entry name" value="CBD9-like"/>
    <property type="match status" value="1"/>
</dbReference>
<feature type="signal peptide" evidence="1">
    <location>
        <begin position="1"/>
        <end position="26"/>
    </location>
</feature>
<keyword evidence="3" id="KW-0624">Polysaccharide degradation</keyword>
<dbReference type="GeneID" id="78293738"/>
<dbReference type="CDD" id="cd09621">
    <property type="entry name" value="CBM9_like_5"/>
    <property type="match status" value="1"/>
</dbReference>
<dbReference type="SUPFAM" id="SSF51445">
    <property type="entry name" value="(Trans)glycosidases"/>
    <property type="match status" value="1"/>
</dbReference>
<evidence type="ECO:0000256" key="1">
    <source>
        <dbReference type="SAM" id="SignalP"/>
    </source>
</evidence>
<protein>
    <submittedName>
        <fullName evidence="3">GH35 family endo-1,4-beta-xylanase</fullName>
    </submittedName>
</protein>
<dbReference type="GO" id="GO:0030246">
    <property type="term" value="F:carbohydrate binding"/>
    <property type="evidence" value="ECO:0007669"/>
    <property type="project" value="InterPro"/>
</dbReference>
<evidence type="ECO:0000259" key="2">
    <source>
        <dbReference type="Pfam" id="PF06452"/>
    </source>
</evidence>
<dbReference type="InterPro" id="IPR010502">
    <property type="entry name" value="Carb-bd_dom_fam9"/>
</dbReference>
<evidence type="ECO:0000313" key="4">
    <source>
        <dbReference type="Proteomes" id="UP000245959"/>
    </source>
</evidence>
<dbReference type="InterPro" id="IPR017853">
    <property type="entry name" value="GH"/>
</dbReference>
<dbReference type="RefSeq" id="WP_165832747.1">
    <property type="nucleotide sequence ID" value="NZ_QEKH01000001.1"/>
</dbReference>
<evidence type="ECO:0000313" key="3">
    <source>
        <dbReference type="EMBL" id="PVY46008.1"/>
    </source>
</evidence>
<accession>A0A2U1BBH9</accession>
<keyword evidence="3" id="KW-0378">Hydrolase</keyword>
<dbReference type="InterPro" id="IPR051923">
    <property type="entry name" value="Glycosyl_Hydrolase_39"/>
</dbReference>
<name>A0A2U1BBH9_9BACT</name>
<dbReference type="GO" id="GO:0004553">
    <property type="term" value="F:hydrolase activity, hydrolyzing O-glycosyl compounds"/>
    <property type="evidence" value="ECO:0007669"/>
    <property type="project" value="InterPro"/>
</dbReference>
<dbReference type="EMBL" id="QEKH01000001">
    <property type="protein sequence ID" value="PVY46008.1"/>
    <property type="molecule type" value="Genomic_DNA"/>
</dbReference>